<evidence type="ECO:0000313" key="8">
    <source>
        <dbReference type="EMBL" id="CUR53294.1"/>
    </source>
</evidence>
<dbReference type="Pfam" id="PF02911">
    <property type="entry name" value="Formyl_trans_C"/>
    <property type="match status" value="1"/>
</dbReference>
<organism evidence="8 9">
    <name type="scientific">Buchnera aphidicola subsp. Tuberolachnus salignus</name>
    <dbReference type="NCBI Taxonomy" id="98804"/>
    <lineage>
        <taxon>Bacteria</taxon>
        <taxon>Pseudomonadati</taxon>
        <taxon>Pseudomonadota</taxon>
        <taxon>Gammaproteobacteria</taxon>
        <taxon>Enterobacterales</taxon>
        <taxon>Erwiniaceae</taxon>
        <taxon>Buchnera</taxon>
    </lineage>
</organism>
<dbReference type="Proteomes" id="UP000243633">
    <property type="component" value="Chromosome 1"/>
</dbReference>
<evidence type="ECO:0000256" key="2">
    <source>
        <dbReference type="ARBA" id="ARBA00012261"/>
    </source>
</evidence>
<dbReference type="CDD" id="cd08704">
    <property type="entry name" value="Met_tRNA_FMT_C"/>
    <property type="match status" value="1"/>
</dbReference>
<comment type="function">
    <text evidence="5">Attaches a formyl group to the free amino group of methionyl-tRNA(fMet). The formyl group appears to play a dual role in the initiator identity of N-formylmethionyl-tRNA by promoting its recognition by IF2 and preventing the misappropriation of this tRNA by the elongation apparatus.</text>
</comment>
<dbReference type="GO" id="GO:0004479">
    <property type="term" value="F:methionyl-tRNA formyltransferase activity"/>
    <property type="evidence" value="ECO:0007669"/>
    <property type="project" value="UniProtKB-UniRule"/>
</dbReference>
<dbReference type="SUPFAM" id="SSF53328">
    <property type="entry name" value="Formyltransferase"/>
    <property type="match status" value="1"/>
</dbReference>
<dbReference type="CDD" id="cd08646">
    <property type="entry name" value="FMT_core_Met-tRNA-FMT_N"/>
    <property type="match status" value="1"/>
</dbReference>
<accession>A0A160SYG2</accession>
<dbReference type="OrthoDB" id="9802815at2"/>
<keyword evidence="4 5" id="KW-0648">Protein biosynthesis</keyword>
<evidence type="ECO:0000259" key="7">
    <source>
        <dbReference type="Pfam" id="PF02911"/>
    </source>
</evidence>
<dbReference type="NCBIfam" id="TIGR00460">
    <property type="entry name" value="fmt"/>
    <property type="match status" value="1"/>
</dbReference>
<dbReference type="AlphaFoldDB" id="A0A160SYG2"/>
<keyword evidence="3 5" id="KW-0808">Transferase</keyword>
<evidence type="ECO:0000256" key="4">
    <source>
        <dbReference type="ARBA" id="ARBA00022917"/>
    </source>
</evidence>
<keyword evidence="9" id="KW-1185">Reference proteome</keyword>
<dbReference type="RefSeq" id="WP_075472831.1">
    <property type="nucleotide sequence ID" value="NZ_LN890285.1"/>
</dbReference>
<comment type="similarity">
    <text evidence="1 5">Belongs to the Fmt family.</text>
</comment>
<dbReference type="InterPro" id="IPR041711">
    <property type="entry name" value="Met-tRNA-FMT_N"/>
</dbReference>
<evidence type="ECO:0000256" key="3">
    <source>
        <dbReference type="ARBA" id="ARBA00022679"/>
    </source>
</evidence>
<dbReference type="InterPro" id="IPR036477">
    <property type="entry name" value="Formyl_transf_N_sf"/>
</dbReference>
<feature type="domain" description="Formyl transferase N-terminal" evidence="6">
    <location>
        <begin position="5"/>
        <end position="179"/>
    </location>
</feature>
<dbReference type="InterPro" id="IPR005794">
    <property type="entry name" value="Fmt"/>
</dbReference>
<evidence type="ECO:0000256" key="5">
    <source>
        <dbReference type="HAMAP-Rule" id="MF_00182"/>
    </source>
</evidence>
<evidence type="ECO:0000313" key="9">
    <source>
        <dbReference type="Proteomes" id="UP000243633"/>
    </source>
</evidence>
<comment type="catalytic activity">
    <reaction evidence="5">
        <text>L-methionyl-tRNA(fMet) + (6R)-10-formyltetrahydrofolate = N-formyl-L-methionyl-tRNA(fMet) + (6S)-5,6,7,8-tetrahydrofolate + H(+)</text>
        <dbReference type="Rhea" id="RHEA:24380"/>
        <dbReference type="Rhea" id="RHEA-COMP:9952"/>
        <dbReference type="Rhea" id="RHEA-COMP:9953"/>
        <dbReference type="ChEBI" id="CHEBI:15378"/>
        <dbReference type="ChEBI" id="CHEBI:57453"/>
        <dbReference type="ChEBI" id="CHEBI:78530"/>
        <dbReference type="ChEBI" id="CHEBI:78844"/>
        <dbReference type="ChEBI" id="CHEBI:195366"/>
        <dbReference type="EC" id="2.1.2.9"/>
    </reaction>
</comment>
<dbReference type="InterPro" id="IPR005793">
    <property type="entry name" value="Formyl_trans_C"/>
</dbReference>
<protein>
    <recommendedName>
        <fullName evidence="2 5">Methionyl-tRNA formyltransferase</fullName>
        <ecNumber evidence="2 5">2.1.2.9</ecNumber>
    </recommendedName>
</protein>
<dbReference type="SUPFAM" id="SSF50486">
    <property type="entry name" value="FMT C-terminal domain-like"/>
    <property type="match status" value="1"/>
</dbReference>
<reference evidence="9" key="1">
    <citation type="submission" date="2015-10" db="EMBL/GenBank/DDBJ databases">
        <authorList>
            <person name="Manzano-Marin A."/>
            <person name="Manzano-Marin A."/>
        </authorList>
    </citation>
    <scope>NUCLEOTIDE SEQUENCE [LARGE SCALE GENOMIC DNA]</scope>
    <source>
        <strain evidence="9">BTs</strain>
    </source>
</reference>
<gene>
    <name evidence="5 8" type="primary">fmt</name>
    <name evidence="8" type="ORF">BTSPAZIEG_0335</name>
</gene>
<dbReference type="GO" id="GO:0005829">
    <property type="term" value="C:cytosol"/>
    <property type="evidence" value="ECO:0007669"/>
    <property type="project" value="TreeGrafter"/>
</dbReference>
<evidence type="ECO:0000256" key="1">
    <source>
        <dbReference type="ARBA" id="ARBA00010699"/>
    </source>
</evidence>
<dbReference type="Pfam" id="PF00551">
    <property type="entry name" value="Formyl_trans_N"/>
    <property type="match status" value="1"/>
</dbReference>
<proteinExistence type="inferred from homology"/>
<feature type="binding site" evidence="5">
    <location>
        <begin position="111"/>
        <end position="114"/>
    </location>
    <ligand>
        <name>(6S)-5,6,7,8-tetrahydrofolate</name>
        <dbReference type="ChEBI" id="CHEBI:57453"/>
    </ligand>
</feature>
<sequence length="316" mass="36799">MLKKKINIIFAGTTMFSLIHVQNIFSTHHSIKAILTKRSSIHFQKKNNIVQNFAIKNKIPYFLFENFKHKETYKTLKNFSADLLIVVSYGLLIPQKILKLFPKGAINLHASLLPRWRGAAPIQWAILSGDKETGISAFYMKKTLDTGNILYSLKCPIEKKDTYITLYSKLLIVSLQVLYQILYIIEKNITPKIKKQNLKYVTYAPKIFKKNTQIYWNQSAKKIERQIRAFYPSPNSFFLLNGIRIKVLKTIIKKKEKTKKYQIGEIIAANKKGIFIQTKKNILILKKIQIENKKSMDVFEVLNSKKKWFLPGLILQ</sequence>
<dbReference type="InterPro" id="IPR002376">
    <property type="entry name" value="Formyl_transf_N"/>
</dbReference>
<dbReference type="Gene3D" id="3.40.50.12230">
    <property type="match status" value="1"/>
</dbReference>
<dbReference type="PANTHER" id="PTHR11138">
    <property type="entry name" value="METHIONYL-TRNA FORMYLTRANSFERASE"/>
    <property type="match status" value="1"/>
</dbReference>
<evidence type="ECO:0000259" key="6">
    <source>
        <dbReference type="Pfam" id="PF00551"/>
    </source>
</evidence>
<dbReference type="EMBL" id="LN890285">
    <property type="protein sequence ID" value="CUR53294.1"/>
    <property type="molecule type" value="Genomic_DNA"/>
</dbReference>
<dbReference type="HAMAP" id="MF_00182">
    <property type="entry name" value="Formyl_trans"/>
    <property type="match status" value="1"/>
</dbReference>
<dbReference type="STRING" id="98804.BTSPAZIEG_0335"/>
<dbReference type="EC" id="2.1.2.9" evidence="2 5"/>
<dbReference type="PATRIC" id="fig|98804.3.peg.313"/>
<name>A0A160SYG2_BUCTT</name>
<dbReference type="InterPro" id="IPR044135">
    <property type="entry name" value="Met-tRNA-FMT_C"/>
</dbReference>
<dbReference type="InterPro" id="IPR011034">
    <property type="entry name" value="Formyl_transferase-like_C_sf"/>
</dbReference>
<dbReference type="PANTHER" id="PTHR11138:SF5">
    <property type="entry name" value="METHIONYL-TRNA FORMYLTRANSFERASE, MITOCHONDRIAL"/>
    <property type="match status" value="1"/>
</dbReference>
<feature type="domain" description="Formyl transferase C-terminal" evidence="7">
    <location>
        <begin position="206"/>
        <end position="305"/>
    </location>
</feature>